<feature type="transmembrane region" description="Helical" evidence="18">
    <location>
        <begin position="56"/>
        <end position="75"/>
    </location>
</feature>
<keyword evidence="15 18" id="KW-0472">Membrane</keyword>
<evidence type="ECO:0000256" key="3">
    <source>
        <dbReference type="ARBA" id="ARBA00012944"/>
    </source>
</evidence>
<keyword evidence="13 18" id="KW-0830">Ubiquinone</keyword>
<evidence type="ECO:0000259" key="19">
    <source>
        <dbReference type="Pfam" id="PF00361"/>
    </source>
</evidence>
<evidence type="ECO:0000256" key="16">
    <source>
        <dbReference type="ARBA" id="ARBA00029481"/>
    </source>
</evidence>
<dbReference type="PRINTS" id="PR01436">
    <property type="entry name" value="NADHDHGNASE2"/>
</dbReference>
<proteinExistence type="inferred from homology"/>
<organism evidence="21">
    <name type="scientific">Hylobates agilis</name>
    <name type="common">Agile gibbon</name>
    <dbReference type="NCBI Taxonomy" id="9579"/>
    <lineage>
        <taxon>Eukaryota</taxon>
        <taxon>Metazoa</taxon>
        <taxon>Chordata</taxon>
        <taxon>Craniata</taxon>
        <taxon>Vertebrata</taxon>
        <taxon>Euteleostomi</taxon>
        <taxon>Mammalia</taxon>
        <taxon>Eutheria</taxon>
        <taxon>Euarchontoglires</taxon>
        <taxon>Primates</taxon>
        <taxon>Haplorrhini</taxon>
        <taxon>Catarrhini</taxon>
        <taxon>Hylobatidae</taxon>
        <taxon>Hylobates</taxon>
    </lineage>
</organism>
<keyword evidence="6 18" id="KW-0679">Respiratory chain</keyword>
<feature type="domain" description="NADH:quinone oxidoreductase/Mrp antiporter transmembrane" evidence="19">
    <location>
        <begin position="23"/>
        <end position="284"/>
    </location>
</feature>
<dbReference type="InterPro" id="IPR010933">
    <property type="entry name" value="NADH_DH_su2_C"/>
</dbReference>
<keyword evidence="5" id="KW-0813">Transport</keyword>
<comment type="similarity">
    <text evidence="2 18">Belongs to the complex I subunit 2 family.</text>
</comment>
<evidence type="ECO:0000256" key="5">
    <source>
        <dbReference type="ARBA" id="ARBA00022448"/>
    </source>
</evidence>
<evidence type="ECO:0000256" key="9">
    <source>
        <dbReference type="ARBA" id="ARBA00022967"/>
    </source>
</evidence>
<comment type="catalytic activity">
    <reaction evidence="17 18">
        <text>a ubiquinone + NADH + 5 H(+)(in) = a ubiquinol + NAD(+) + 4 H(+)(out)</text>
        <dbReference type="Rhea" id="RHEA:29091"/>
        <dbReference type="Rhea" id="RHEA-COMP:9565"/>
        <dbReference type="Rhea" id="RHEA-COMP:9566"/>
        <dbReference type="ChEBI" id="CHEBI:15378"/>
        <dbReference type="ChEBI" id="CHEBI:16389"/>
        <dbReference type="ChEBI" id="CHEBI:17976"/>
        <dbReference type="ChEBI" id="CHEBI:57540"/>
        <dbReference type="ChEBI" id="CHEBI:57945"/>
        <dbReference type="EC" id="7.1.1.2"/>
    </reaction>
</comment>
<evidence type="ECO:0000256" key="8">
    <source>
        <dbReference type="ARBA" id="ARBA00022792"/>
    </source>
</evidence>
<feature type="transmembrane region" description="Helical" evidence="18">
    <location>
        <begin position="202"/>
        <end position="222"/>
    </location>
</feature>
<keyword evidence="8 18" id="KW-0999">Mitochondrion inner membrane</keyword>
<evidence type="ECO:0000256" key="6">
    <source>
        <dbReference type="ARBA" id="ARBA00022660"/>
    </source>
</evidence>
<keyword evidence="11 18" id="KW-1133">Transmembrane helix</keyword>
<evidence type="ECO:0000259" key="20">
    <source>
        <dbReference type="Pfam" id="PF06444"/>
    </source>
</evidence>
<dbReference type="EMBL" id="LC548012">
    <property type="protein sequence ID" value="BCG05996.1"/>
    <property type="molecule type" value="Genomic_DNA"/>
</dbReference>
<evidence type="ECO:0000256" key="12">
    <source>
        <dbReference type="ARBA" id="ARBA00023027"/>
    </source>
</evidence>
<keyword evidence="7 18" id="KW-0812">Transmembrane</keyword>
<geneLocation type="mitochondrion" evidence="21"/>
<name>A0A7R6VR73_HYLAG</name>
<comment type="function">
    <text evidence="18">Core subunit of the mitochondrial membrane respiratory chain NADH dehydrogenase (Complex I) which catalyzes electron transfer from NADH through the respiratory chain, using ubiquinone as an electron acceptor. Essential for the catalytic activity and assembly of complex I.</text>
</comment>
<protein>
    <recommendedName>
        <fullName evidence="4 18">NADH-ubiquinone oxidoreductase chain 2</fullName>
        <ecNumber evidence="3 18">7.1.1.2</ecNumber>
    </recommendedName>
</protein>
<feature type="transmembrane region" description="Helical" evidence="18">
    <location>
        <begin position="274"/>
        <end position="294"/>
    </location>
</feature>
<feature type="transmembrane region" description="Helical" evidence="18">
    <location>
        <begin position="95"/>
        <end position="115"/>
    </location>
</feature>
<evidence type="ECO:0000313" key="21">
    <source>
        <dbReference type="EMBL" id="BCG05996.1"/>
    </source>
</evidence>
<dbReference type="GO" id="GO:0005743">
    <property type="term" value="C:mitochondrial inner membrane"/>
    <property type="evidence" value="ECO:0007669"/>
    <property type="project" value="UniProtKB-SubCell"/>
</dbReference>
<evidence type="ECO:0000256" key="11">
    <source>
        <dbReference type="ARBA" id="ARBA00022989"/>
    </source>
</evidence>
<evidence type="ECO:0000256" key="17">
    <source>
        <dbReference type="ARBA" id="ARBA00049551"/>
    </source>
</evidence>
<comment type="subunit">
    <text evidence="16">Core subunit of respiratory chain NADH dehydrogenase (Complex I) which is composed of 45 different subunits. Interacts with TMEM242.</text>
</comment>
<dbReference type="GO" id="GO:0006120">
    <property type="term" value="P:mitochondrial electron transport, NADH to ubiquinone"/>
    <property type="evidence" value="ECO:0007669"/>
    <property type="project" value="InterPro"/>
</dbReference>
<feature type="domain" description="NADH dehydrogenase subunit 2 C-terminal" evidence="20">
    <location>
        <begin position="290"/>
        <end position="343"/>
    </location>
</feature>
<dbReference type="InterPro" id="IPR001750">
    <property type="entry name" value="ND/Mrp_TM"/>
</dbReference>
<accession>A0A7R6VR73</accession>
<dbReference type="GO" id="GO:0008137">
    <property type="term" value="F:NADH dehydrogenase (ubiquinone) activity"/>
    <property type="evidence" value="ECO:0007669"/>
    <property type="project" value="UniProtKB-EC"/>
</dbReference>
<keyword evidence="10 18" id="KW-0249">Electron transport</keyword>
<feature type="transmembrane region" description="Helical" evidence="18">
    <location>
        <begin position="178"/>
        <end position="196"/>
    </location>
</feature>
<reference evidence="21" key="1">
    <citation type="submission" date="2020-05" db="EMBL/GenBank/DDBJ databases">
        <title>Divergence and introgression in small apes, the genus Hylobates, revealed by reduced representation sequencing.</title>
        <authorList>
            <person name="Matsudaira K."/>
            <person name="Ishida T."/>
        </authorList>
    </citation>
    <scope>NUCLEOTIDE SEQUENCE</scope>
    <source>
        <strain evidence="21">G83</strain>
    </source>
</reference>
<evidence type="ECO:0000256" key="15">
    <source>
        <dbReference type="ARBA" id="ARBA00023136"/>
    </source>
</evidence>
<comment type="subcellular location">
    <subcellularLocation>
        <location evidence="1 18">Mitochondrion inner membrane</location>
        <topology evidence="1 18">Multi-pass membrane protein</topology>
    </subcellularLocation>
</comment>
<evidence type="ECO:0000256" key="14">
    <source>
        <dbReference type="ARBA" id="ARBA00023128"/>
    </source>
</evidence>
<evidence type="ECO:0000256" key="4">
    <source>
        <dbReference type="ARBA" id="ARBA00021008"/>
    </source>
</evidence>
<feature type="transmembrane region" description="Helical" evidence="18">
    <location>
        <begin position="152"/>
        <end position="171"/>
    </location>
</feature>
<evidence type="ECO:0000256" key="13">
    <source>
        <dbReference type="ARBA" id="ARBA00023075"/>
    </source>
</evidence>
<evidence type="ECO:0000256" key="2">
    <source>
        <dbReference type="ARBA" id="ARBA00007012"/>
    </source>
</evidence>
<evidence type="ECO:0000256" key="18">
    <source>
        <dbReference type="RuleBase" id="RU003403"/>
    </source>
</evidence>
<feature type="transmembrane region" description="Helical" evidence="18">
    <location>
        <begin position="323"/>
        <end position="344"/>
    </location>
</feature>
<feature type="transmembrane region" description="Helical" evidence="18">
    <location>
        <begin position="234"/>
        <end position="254"/>
    </location>
</feature>
<keyword evidence="14 18" id="KW-0496">Mitochondrion</keyword>
<sequence length="347" mass="38720">MNPLAQPIIYSTIFAGTLITASSSHWFLAWVGLEMNMLAFIPVLTKKMNPRSTEAAIKYFLVQATASMILMMAILSNNLLSGQWTMANITNQYSSTMMLTALAMKLGMAPFHFWVPEVTQGTTLTSGLLLLTWQKLAPISIMYQIFPMVNVNILLTFSILSIMVGSWGGLNQTQLRKILAYSSITHMGWMMAVLPYNPNITIFNLIIYIVLTTTAFLALNLNSSTTTLLLSRSWNKLTWLLPLIPSTLLSLGGLPPLTGFLPKWLVIEELTKNGTLIIPTTMAIITLINLYFYMRLIYSTSITLLPTSNNVKMKWQFENVKPTFLLPALITLTTLLLPIAPLTFPTP</sequence>
<dbReference type="PANTHER" id="PTHR46552">
    <property type="entry name" value="NADH-UBIQUINONE OXIDOREDUCTASE CHAIN 2"/>
    <property type="match status" value="1"/>
</dbReference>
<evidence type="ECO:0000256" key="10">
    <source>
        <dbReference type="ARBA" id="ARBA00022982"/>
    </source>
</evidence>
<dbReference type="Pfam" id="PF00361">
    <property type="entry name" value="Proton_antipo_M"/>
    <property type="match status" value="1"/>
</dbReference>
<keyword evidence="9 18" id="KW-1278">Translocase</keyword>
<dbReference type="InterPro" id="IPR003917">
    <property type="entry name" value="NADH_UbQ_OxRdtase_chain2"/>
</dbReference>
<dbReference type="InterPro" id="IPR050175">
    <property type="entry name" value="Complex_I_Subunit_2"/>
</dbReference>
<evidence type="ECO:0000256" key="7">
    <source>
        <dbReference type="ARBA" id="ARBA00022692"/>
    </source>
</evidence>
<keyword evidence="12 18" id="KW-0520">NAD</keyword>
<dbReference type="PANTHER" id="PTHR46552:SF1">
    <property type="entry name" value="NADH-UBIQUINONE OXIDOREDUCTASE CHAIN 2"/>
    <property type="match status" value="1"/>
</dbReference>
<gene>
    <name evidence="21" type="primary">ND2</name>
</gene>
<evidence type="ECO:0000256" key="1">
    <source>
        <dbReference type="ARBA" id="ARBA00004448"/>
    </source>
</evidence>
<dbReference type="AlphaFoldDB" id="A0A7R6VR73"/>
<dbReference type="EC" id="7.1.1.2" evidence="3 18"/>
<dbReference type="Pfam" id="PF06444">
    <property type="entry name" value="NADH_dehy_S2_C"/>
    <property type="match status" value="1"/>
</dbReference>